<dbReference type="InterPro" id="IPR013708">
    <property type="entry name" value="Shikimate_DH-bd_N"/>
</dbReference>
<keyword evidence="5 8" id="KW-0560">Oxidoreductase</keyword>
<comment type="similarity">
    <text evidence="8">Belongs to the shikimate dehydrogenase family.</text>
</comment>
<dbReference type="OrthoDB" id="9776868at2"/>
<evidence type="ECO:0000259" key="10">
    <source>
        <dbReference type="Pfam" id="PF08501"/>
    </source>
</evidence>
<dbReference type="InterPro" id="IPR022893">
    <property type="entry name" value="Shikimate_DH_fam"/>
</dbReference>
<dbReference type="Gene3D" id="3.40.50.720">
    <property type="entry name" value="NAD(P)-binding Rossmann-like Domain"/>
    <property type="match status" value="1"/>
</dbReference>
<dbReference type="GO" id="GO:0050661">
    <property type="term" value="F:NADP binding"/>
    <property type="evidence" value="ECO:0007669"/>
    <property type="project" value="InterPro"/>
</dbReference>
<evidence type="ECO:0000256" key="1">
    <source>
        <dbReference type="ARBA" id="ARBA00004871"/>
    </source>
</evidence>
<dbReference type="CDD" id="cd01065">
    <property type="entry name" value="NAD_bind_Shikimate_DH"/>
    <property type="match status" value="1"/>
</dbReference>
<evidence type="ECO:0000259" key="11">
    <source>
        <dbReference type="Pfam" id="PF18317"/>
    </source>
</evidence>
<dbReference type="GO" id="GO:0004764">
    <property type="term" value="F:shikimate 3-dehydrogenase (NADP+) activity"/>
    <property type="evidence" value="ECO:0007669"/>
    <property type="project" value="UniProtKB-UniRule"/>
</dbReference>
<feature type="binding site" evidence="8">
    <location>
        <position position="247"/>
    </location>
    <ligand>
        <name>shikimate</name>
        <dbReference type="ChEBI" id="CHEBI:36208"/>
    </ligand>
</feature>
<comment type="catalytic activity">
    <reaction evidence="7 8">
        <text>shikimate + NADP(+) = 3-dehydroshikimate + NADPH + H(+)</text>
        <dbReference type="Rhea" id="RHEA:17737"/>
        <dbReference type="ChEBI" id="CHEBI:15378"/>
        <dbReference type="ChEBI" id="CHEBI:16630"/>
        <dbReference type="ChEBI" id="CHEBI:36208"/>
        <dbReference type="ChEBI" id="CHEBI:57783"/>
        <dbReference type="ChEBI" id="CHEBI:58349"/>
        <dbReference type="EC" id="1.1.1.25"/>
    </reaction>
</comment>
<dbReference type="UniPathway" id="UPA00053">
    <property type="reaction ID" value="UER00087"/>
</dbReference>
<proteinExistence type="inferred from homology"/>
<dbReference type="InterPro" id="IPR011342">
    <property type="entry name" value="Shikimate_DH"/>
</dbReference>
<evidence type="ECO:0000256" key="3">
    <source>
        <dbReference type="ARBA" id="ARBA00022605"/>
    </source>
</evidence>
<feature type="domain" description="SDH C-terminal" evidence="11">
    <location>
        <begin position="240"/>
        <end position="262"/>
    </location>
</feature>
<comment type="subunit">
    <text evidence="8">Homodimer.</text>
</comment>
<protein>
    <recommendedName>
        <fullName evidence="2 8">Shikimate dehydrogenase (NADP(+))</fullName>
        <shortName evidence="8">SDH</shortName>
        <ecNumber evidence="2 8">1.1.1.25</ecNumber>
    </recommendedName>
</protein>
<keyword evidence="4 8" id="KW-0521">NADP</keyword>
<dbReference type="RefSeq" id="WP_086433310.1">
    <property type="nucleotide sequence ID" value="NZ_FXWH01000001.1"/>
</dbReference>
<dbReference type="AlphaFoldDB" id="A0A1Y6E6J5"/>
<evidence type="ECO:0000256" key="7">
    <source>
        <dbReference type="ARBA" id="ARBA00049442"/>
    </source>
</evidence>
<dbReference type="GO" id="GO:0005829">
    <property type="term" value="C:cytosol"/>
    <property type="evidence" value="ECO:0007669"/>
    <property type="project" value="TreeGrafter"/>
</dbReference>
<sequence>MALFTVFGSPIAHSLSPQIQLEFADQFGLVNEYRRSLSSPGRFAADVAYFFRHGGSGANVTVPFKQQAYQLVTHTTLRARQAGAVNTLMGRGAGQVLGDNTDGLGLVADLRWHLAKAQVGDLSGKTVLLLGAGGAARGVVGPLLDAGVARLTVANRTEAKAADLVDRFADSRLAYCSMNELPAADIIIQATSVALQQQALTLPANLAAQAVLCYDMSYGATPTKFLQWAAANGCANCLDGLGMLVEQAALSFALWHDGLLPDSRAVITKLLERNTNE</sequence>
<evidence type="ECO:0000259" key="9">
    <source>
        <dbReference type="Pfam" id="PF01488"/>
    </source>
</evidence>
<dbReference type="SUPFAM" id="SSF51735">
    <property type="entry name" value="NAD(P)-binding Rossmann-fold domains"/>
    <property type="match status" value="1"/>
</dbReference>
<evidence type="ECO:0000256" key="8">
    <source>
        <dbReference type="HAMAP-Rule" id="MF_00222"/>
    </source>
</evidence>
<dbReference type="Pfam" id="PF08501">
    <property type="entry name" value="Shikimate_dh_N"/>
    <property type="match status" value="1"/>
</dbReference>
<evidence type="ECO:0000256" key="5">
    <source>
        <dbReference type="ARBA" id="ARBA00023002"/>
    </source>
</evidence>
<feature type="binding site" evidence="8">
    <location>
        <begin position="14"/>
        <end position="16"/>
    </location>
    <ligand>
        <name>shikimate</name>
        <dbReference type="ChEBI" id="CHEBI:36208"/>
    </ligand>
</feature>
<name>A0A1Y6E6J5_9GAMM</name>
<dbReference type="HAMAP" id="MF_00222">
    <property type="entry name" value="Shikimate_DH_AroE"/>
    <property type="match status" value="1"/>
</dbReference>
<feature type="binding site" evidence="8">
    <location>
        <position position="86"/>
    </location>
    <ligand>
        <name>shikimate</name>
        <dbReference type="ChEBI" id="CHEBI:36208"/>
    </ligand>
</feature>
<dbReference type="GO" id="GO:0019632">
    <property type="term" value="P:shikimate metabolic process"/>
    <property type="evidence" value="ECO:0007669"/>
    <property type="project" value="InterPro"/>
</dbReference>
<feature type="binding site" evidence="8">
    <location>
        <position position="102"/>
    </location>
    <ligand>
        <name>shikimate</name>
        <dbReference type="ChEBI" id="CHEBI:36208"/>
    </ligand>
</feature>
<keyword evidence="13" id="KW-1185">Reference proteome</keyword>
<feature type="binding site" evidence="8">
    <location>
        <position position="218"/>
    </location>
    <ligand>
        <name>shikimate</name>
        <dbReference type="ChEBI" id="CHEBI:36208"/>
    </ligand>
</feature>
<dbReference type="InterPro" id="IPR006151">
    <property type="entry name" value="Shikm_DH/Glu-tRNA_Rdtase"/>
</dbReference>
<keyword evidence="6 8" id="KW-0057">Aromatic amino acid biosynthesis</keyword>
<keyword evidence="3 8" id="KW-0028">Amino-acid biosynthesis</keyword>
<feature type="domain" description="Quinate/shikimate 5-dehydrogenase/glutamyl-tRNA reductase" evidence="9">
    <location>
        <begin position="114"/>
        <end position="192"/>
    </location>
</feature>
<feature type="binding site" evidence="8">
    <location>
        <position position="240"/>
    </location>
    <ligand>
        <name>NADP(+)</name>
        <dbReference type="ChEBI" id="CHEBI:58349"/>
    </ligand>
</feature>
<evidence type="ECO:0000256" key="6">
    <source>
        <dbReference type="ARBA" id="ARBA00023141"/>
    </source>
</evidence>
<evidence type="ECO:0000313" key="12">
    <source>
        <dbReference type="EMBL" id="SMQ58344.1"/>
    </source>
</evidence>
<dbReference type="Pfam" id="PF18317">
    <property type="entry name" value="SDH_C"/>
    <property type="match status" value="1"/>
</dbReference>
<feature type="binding site" evidence="8">
    <location>
        <position position="216"/>
    </location>
    <ligand>
        <name>NADP(+)</name>
        <dbReference type="ChEBI" id="CHEBI:58349"/>
    </ligand>
</feature>
<dbReference type="PANTHER" id="PTHR21089:SF1">
    <property type="entry name" value="BIFUNCTIONAL 3-DEHYDROQUINATE DEHYDRATASE_SHIKIMATE DEHYDROGENASE, CHLOROPLASTIC"/>
    <property type="match status" value="1"/>
</dbReference>
<dbReference type="Pfam" id="PF01488">
    <property type="entry name" value="Shikimate_DH"/>
    <property type="match status" value="1"/>
</dbReference>
<gene>
    <name evidence="8" type="primary">aroE</name>
    <name evidence="12" type="ORF">SAMN06297229_0100</name>
</gene>
<evidence type="ECO:0000256" key="4">
    <source>
        <dbReference type="ARBA" id="ARBA00022857"/>
    </source>
</evidence>
<comment type="caution">
    <text evidence="8">Lacks conserved residue(s) required for the propagation of feature annotation.</text>
</comment>
<feature type="binding site" evidence="8">
    <location>
        <begin position="155"/>
        <end position="160"/>
    </location>
    <ligand>
        <name>NADP(+)</name>
        <dbReference type="ChEBI" id="CHEBI:58349"/>
    </ligand>
</feature>
<dbReference type="Gene3D" id="3.40.50.10860">
    <property type="entry name" value="Leucine Dehydrogenase, chain A, domain 1"/>
    <property type="match status" value="1"/>
</dbReference>
<dbReference type="GO" id="GO:0009073">
    <property type="term" value="P:aromatic amino acid family biosynthetic process"/>
    <property type="evidence" value="ECO:0007669"/>
    <property type="project" value="UniProtKB-KW"/>
</dbReference>
<dbReference type="NCBIfam" id="NF001310">
    <property type="entry name" value="PRK00258.1-2"/>
    <property type="match status" value="1"/>
</dbReference>
<feature type="binding site" evidence="8">
    <location>
        <begin position="131"/>
        <end position="135"/>
    </location>
    <ligand>
        <name>NADP(+)</name>
        <dbReference type="ChEBI" id="CHEBI:58349"/>
    </ligand>
</feature>
<dbReference type="Proteomes" id="UP000194450">
    <property type="component" value="Unassembled WGS sequence"/>
</dbReference>
<dbReference type="InterPro" id="IPR036291">
    <property type="entry name" value="NAD(P)-bd_dom_sf"/>
</dbReference>
<reference evidence="13" key="1">
    <citation type="submission" date="2017-04" db="EMBL/GenBank/DDBJ databases">
        <authorList>
            <person name="Varghese N."/>
            <person name="Submissions S."/>
        </authorList>
    </citation>
    <scope>NUCLEOTIDE SEQUENCE [LARGE SCALE GENOMIC DNA]</scope>
</reference>
<comment type="pathway">
    <text evidence="1 8">Metabolic intermediate biosynthesis; chorismate biosynthesis; chorismate from D-erythrose 4-phosphate and phosphoenolpyruvate: step 4/7.</text>
</comment>
<dbReference type="EMBL" id="FXWH01000001">
    <property type="protein sequence ID" value="SMQ58344.1"/>
    <property type="molecule type" value="Genomic_DNA"/>
</dbReference>
<dbReference type="InterPro" id="IPR046346">
    <property type="entry name" value="Aminoacid_DH-like_N_sf"/>
</dbReference>
<evidence type="ECO:0000256" key="2">
    <source>
        <dbReference type="ARBA" id="ARBA00012962"/>
    </source>
</evidence>
<accession>A0A1Y6E6J5</accession>
<organism evidence="12 13">
    <name type="scientific">Pseudidiomarina planktonica</name>
    <dbReference type="NCBI Taxonomy" id="1323738"/>
    <lineage>
        <taxon>Bacteria</taxon>
        <taxon>Pseudomonadati</taxon>
        <taxon>Pseudomonadota</taxon>
        <taxon>Gammaproteobacteria</taxon>
        <taxon>Alteromonadales</taxon>
        <taxon>Idiomarinaceae</taxon>
        <taxon>Pseudidiomarina</taxon>
    </lineage>
</organism>
<feature type="active site" description="Proton acceptor" evidence="8">
    <location>
        <position position="65"/>
    </location>
</feature>
<dbReference type="GO" id="GO:0009423">
    <property type="term" value="P:chorismate biosynthetic process"/>
    <property type="evidence" value="ECO:0007669"/>
    <property type="project" value="UniProtKB-UniRule"/>
</dbReference>
<dbReference type="InterPro" id="IPR041121">
    <property type="entry name" value="SDH_C"/>
</dbReference>
<evidence type="ECO:0000313" key="13">
    <source>
        <dbReference type="Proteomes" id="UP000194450"/>
    </source>
</evidence>
<dbReference type="SUPFAM" id="SSF53223">
    <property type="entry name" value="Aminoacid dehydrogenase-like, N-terminal domain"/>
    <property type="match status" value="1"/>
</dbReference>
<comment type="function">
    <text evidence="8">Involved in the biosynthesis of the chorismate, which leads to the biosynthesis of aromatic amino acids. Catalyzes the reversible NADPH linked reduction of 3-dehydroshikimate (DHSA) to yield shikimate (SA).</text>
</comment>
<dbReference type="PANTHER" id="PTHR21089">
    <property type="entry name" value="SHIKIMATE DEHYDROGENASE"/>
    <property type="match status" value="1"/>
</dbReference>
<dbReference type="NCBIfam" id="TIGR00507">
    <property type="entry name" value="aroE"/>
    <property type="match status" value="1"/>
</dbReference>
<feature type="binding site" evidence="8">
    <location>
        <position position="61"/>
    </location>
    <ligand>
        <name>shikimate</name>
        <dbReference type="ChEBI" id="CHEBI:36208"/>
    </ligand>
</feature>
<dbReference type="EC" id="1.1.1.25" evidence="2 8"/>
<dbReference type="GO" id="GO:0008652">
    <property type="term" value="P:amino acid biosynthetic process"/>
    <property type="evidence" value="ECO:0007669"/>
    <property type="project" value="UniProtKB-KW"/>
</dbReference>
<feature type="domain" description="Shikimate dehydrogenase substrate binding N-terminal" evidence="10">
    <location>
        <begin position="6"/>
        <end position="88"/>
    </location>
</feature>